<name>A0A4P9ZHN2_9ASCO</name>
<sequence length="538" mass="58476">MAKKKTVASAGITEGESKVTPILEIGQSDPLFTMASHPTMPLLATGLVSGHVFCYRYDGYKLQEHVDSLCSAYLASAEADAGLYRVSQLKKKWWVHEKNNKAIGAGSPVQVAWKTKRHKGSCRLVVFDVLGSSVGEHLYSVGTDHIIKKAATETGRVVAKTDFSAHLGDTKGNAVTTMAVSSLNPFLLAGTEDGNVIVFDSARLASPELKFRCDAVHDDAVNKILAMPDVSAYHYLSLGSTVLSHIDIRKGIVTQSDDQSEELLSMCYPTDFMYGNKNDAVVVGHGTGILTLWKNSTNLFMDQLTRIKVNKNASIDALIAPINVGDPGLLDSVWCGDSDGLLHRVNYKRGKVVETRSHMYLDSKSGMNDEVSGLDIDYDYRLISSGMETLKIWSLQTEAAVEGDLGSDSGHDSDSDSDEGAFGASESDSGDDSDCSDTVAESDAHEDDPKERSESDCDEESDANDEDSDASDKNSKPKGLQYSKNFSNIKRRKININLPLEGAKESAKESPKPLEKKVKIKQTPKRMSDNGIVRFEGL</sequence>
<evidence type="ECO:0000313" key="7">
    <source>
        <dbReference type="EMBL" id="RKP31821.1"/>
    </source>
</evidence>
<gene>
    <name evidence="7" type="ORF">METBISCDRAFT_13277</name>
</gene>
<comment type="similarity">
    <text evidence="1">Belongs to the WD repeat WDR55 family.</text>
</comment>
<dbReference type="EMBL" id="ML004437">
    <property type="protein sequence ID" value="RKP31821.1"/>
    <property type="molecule type" value="Genomic_DNA"/>
</dbReference>
<dbReference type="Proteomes" id="UP000268321">
    <property type="component" value="Unassembled WGS sequence"/>
</dbReference>
<feature type="region of interest" description="Disordered" evidence="6">
    <location>
        <begin position="403"/>
        <end position="530"/>
    </location>
</feature>
<keyword evidence="2" id="KW-0853">WD repeat</keyword>
<dbReference type="PANTHER" id="PTHR44019">
    <property type="entry name" value="WD REPEAT-CONTAINING PROTEIN 55"/>
    <property type="match status" value="1"/>
</dbReference>
<evidence type="ECO:0000256" key="3">
    <source>
        <dbReference type="ARBA" id="ARBA00022737"/>
    </source>
</evidence>
<dbReference type="PANTHER" id="PTHR44019:SF20">
    <property type="entry name" value="WD REPEAT-CONTAINING PROTEIN 55"/>
    <property type="match status" value="1"/>
</dbReference>
<organism evidence="7 8">
    <name type="scientific">Metschnikowia bicuspidata</name>
    <dbReference type="NCBI Taxonomy" id="27322"/>
    <lineage>
        <taxon>Eukaryota</taxon>
        <taxon>Fungi</taxon>
        <taxon>Dikarya</taxon>
        <taxon>Ascomycota</taxon>
        <taxon>Saccharomycotina</taxon>
        <taxon>Pichiomycetes</taxon>
        <taxon>Metschnikowiaceae</taxon>
        <taxon>Metschnikowia</taxon>
    </lineage>
</organism>
<dbReference type="InterPro" id="IPR050505">
    <property type="entry name" value="WDR55/POC1"/>
</dbReference>
<dbReference type="SUPFAM" id="SSF50978">
    <property type="entry name" value="WD40 repeat-like"/>
    <property type="match status" value="1"/>
</dbReference>
<keyword evidence="8" id="KW-1185">Reference proteome</keyword>
<protein>
    <recommendedName>
        <fullName evidence="4">WD repeat-containing protein JIP5</fullName>
    </recommendedName>
    <alternativeName>
        <fullName evidence="5">WD repeat-containing protein jip5</fullName>
    </alternativeName>
</protein>
<feature type="compositionally biased region" description="Acidic residues" evidence="6">
    <location>
        <begin position="456"/>
        <end position="469"/>
    </location>
</feature>
<evidence type="ECO:0000256" key="6">
    <source>
        <dbReference type="SAM" id="MobiDB-lite"/>
    </source>
</evidence>
<proteinExistence type="inferred from homology"/>
<dbReference type="AlphaFoldDB" id="A0A4P9ZHN2"/>
<dbReference type="OrthoDB" id="2288928at2759"/>
<evidence type="ECO:0000256" key="2">
    <source>
        <dbReference type="ARBA" id="ARBA00022574"/>
    </source>
</evidence>
<accession>A0A4P9ZHN2</accession>
<evidence type="ECO:0000256" key="4">
    <source>
        <dbReference type="ARBA" id="ARBA00039238"/>
    </source>
</evidence>
<dbReference type="Gene3D" id="2.130.10.10">
    <property type="entry name" value="YVTN repeat-like/Quinoprotein amine dehydrogenase"/>
    <property type="match status" value="1"/>
</dbReference>
<evidence type="ECO:0000256" key="5">
    <source>
        <dbReference type="ARBA" id="ARBA00039514"/>
    </source>
</evidence>
<reference evidence="8" key="1">
    <citation type="journal article" date="2018" name="Nat. Microbiol.">
        <title>Leveraging single-cell genomics to expand the fungal tree of life.</title>
        <authorList>
            <person name="Ahrendt S.R."/>
            <person name="Quandt C.A."/>
            <person name="Ciobanu D."/>
            <person name="Clum A."/>
            <person name="Salamov A."/>
            <person name="Andreopoulos B."/>
            <person name="Cheng J.F."/>
            <person name="Woyke T."/>
            <person name="Pelin A."/>
            <person name="Henrissat B."/>
            <person name="Reynolds N.K."/>
            <person name="Benny G.L."/>
            <person name="Smith M.E."/>
            <person name="James T.Y."/>
            <person name="Grigoriev I.V."/>
        </authorList>
    </citation>
    <scope>NUCLEOTIDE SEQUENCE [LARGE SCALE GENOMIC DNA]</scope>
    <source>
        <strain evidence="8">Baker2002</strain>
    </source>
</reference>
<dbReference type="InterPro" id="IPR036322">
    <property type="entry name" value="WD40_repeat_dom_sf"/>
</dbReference>
<evidence type="ECO:0000256" key="1">
    <source>
        <dbReference type="ARBA" id="ARBA00007625"/>
    </source>
</evidence>
<keyword evidence="3" id="KW-0677">Repeat</keyword>
<dbReference type="InterPro" id="IPR001680">
    <property type="entry name" value="WD40_rpt"/>
</dbReference>
<dbReference type="SMART" id="SM00320">
    <property type="entry name" value="WD40"/>
    <property type="match status" value="3"/>
</dbReference>
<dbReference type="InterPro" id="IPR015943">
    <property type="entry name" value="WD40/YVTN_repeat-like_dom_sf"/>
</dbReference>
<feature type="compositionally biased region" description="Basic and acidic residues" evidence="6">
    <location>
        <begin position="502"/>
        <end position="517"/>
    </location>
</feature>
<evidence type="ECO:0000313" key="8">
    <source>
        <dbReference type="Proteomes" id="UP000268321"/>
    </source>
</evidence>